<feature type="transmembrane region" description="Helical" evidence="1">
    <location>
        <begin position="103"/>
        <end position="121"/>
    </location>
</feature>
<keyword evidence="1" id="KW-1133">Transmembrane helix</keyword>
<dbReference type="Proteomes" id="UP000602745">
    <property type="component" value="Unassembled WGS sequence"/>
</dbReference>
<feature type="transmembrane region" description="Helical" evidence="1">
    <location>
        <begin position="133"/>
        <end position="154"/>
    </location>
</feature>
<gene>
    <name evidence="2" type="ORF">GCM10007276_12460</name>
</gene>
<evidence type="ECO:0000313" key="3">
    <source>
        <dbReference type="Proteomes" id="UP000602745"/>
    </source>
</evidence>
<organism evidence="2 3">
    <name type="scientific">Agaricicola taiwanensis</name>
    <dbReference type="NCBI Taxonomy" id="591372"/>
    <lineage>
        <taxon>Bacteria</taxon>
        <taxon>Pseudomonadati</taxon>
        <taxon>Pseudomonadota</taxon>
        <taxon>Alphaproteobacteria</taxon>
        <taxon>Rhodobacterales</taxon>
        <taxon>Paracoccaceae</taxon>
        <taxon>Agaricicola</taxon>
    </lineage>
</organism>
<keyword evidence="1" id="KW-0812">Transmembrane</keyword>
<keyword evidence="3" id="KW-1185">Reference proteome</keyword>
<evidence type="ECO:0000256" key="1">
    <source>
        <dbReference type="SAM" id="Phobius"/>
    </source>
</evidence>
<feature type="transmembrane region" description="Helical" evidence="1">
    <location>
        <begin position="68"/>
        <end position="91"/>
    </location>
</feature>
<feature type="transmembrane region" description="Helical" evidence="1">
    <location>
        <begin position="37"/>
        <end position="56"/>
    </location>
</feature>
<dbReference type="AlphaFoldDB" id="A0A8J2YEE2"/>
<accession>A0A8J2YEE2</accession>
<reference evidence="2" key="2">
    <citation type="submission" date="2020-09" db="EMBL/GenBank/DDBJ databases">
        <authorList>
            <person name="Sun Q."/>
            <person name="Sedlacek I."/>
        </authorList>
    </citation>
    <scope>NUCLEOTIDE SEQUENCE</scope>
    <source>
        <strain evidence="2">CCM 7684</strain>
    </source>
</reference>
<evidence type="ECO:0000313" key="2">
    <source>
        <dbReference type="EMBL" id="GGE36474.1"/>
    </source>
</evidence>
<dbReference type="RefSeq" id="WP_188408792.1">
    <property type="nucleotide sequence ID" value="NZ_BMCP01000001.1"/>
</dbReference>
<dbReference type="EMBL" id="BMCP01000001">
    <property type="protein sequence ID" value="GGE36474.1"/>
    <property type="molecule type" value="Genomic_DNA"/>
</dbReference>
<proteinExistence type="predicted"/>
<name>A0A8J2YEE2_9RHOB</name>
<keyword evidence="1" id="KW-0472">Membrane</keyword>
<protein>
    <submittedName>
        <fullName evidence="2">Uncharacterized protein</fullName>
    </submittedName>
</protein>
<sequence>MMNNPIFLGASVLIFAYVVLSLLIPPDLFRAMMASPMAIFAAAAAVLWSEGAFRVVKEGKIDPARRAVLGLFLIAAGATFASFYSLVFNMAGRPPLWTQYQVWPIHQALQACGFYLVCSSPQDALSALPRRRFWFTVLAGVMLFLAGYVVASAAPDVPPLPDLSGYWR</sequence>
<comment type="caution">
    <text evidence="2">The sequence shown here is derived from an EMBL/GenBank/DDBJ whole genome shotgun (WGS) entry which is preliminary data.</text>
</comment>
<reference evidence="2" key="1">
    <citation type="journal article" date="2014" name="Int. J. Syst. Evol. Microbiol.">
        <title>Complete genome sequence of Corynebacterium casei LMG S-19264T (=DSM 44701T), isolated from a smear-ripened cheese.</title>
        <authorList>
            <consortium name="US DOE Joint Genome Institute (JGI-PGF)"/>
            <person name="Walter F."/>
            <person name="Albersmeier A."/>
            <person name="Kalinowski J."/>
            <person name="Ruckert C."/>
        </authorList>
    </citation>
    <scope>NUCLEOTIDE SEQUENCE</scope>
    <source>
        <strain evidence="2">CCM 7684</strain>
    </source>
</reference>